<dbReference type="SUPFAM" id="SSF53756">
    <property type="entry name" value="UDP-Glycosyltransferase/glycogen phosphorylase"/>
    <property type="match status" value="1"/>
</dbReference>
<gene>
    <name evidence="7" type="ORF">E0486_12790</name>
</gene>
<dbReference type="Proteomes" id="UP000295164">
    <property type="component" value="Unassembled WGS sequence"/>
</dbReference>
<name>A0A4R4E1X9_9BACT</name>
<comment type="similarity">
    <text evidence="2">Belongs to the glycosyltransferase 28 family.</text>
</comment>
<evidence type="ECO:0000256" key="2">
    <source>
        <dbReference type="ARBA" id="ARBA00006962"/>
    </source>
</evidence>
<feature type="domain" description="Glycosyl transferase family 28 C-terminal" evidence="6">
    <location>
        <begin position="46"/>
        <end position="155"/>
    </location>
</feature>
<keyword evidence="8" id="KW-1185">Reference proteome</keyword>
<comment type="caution">
    <text evidence="7">The sequence shown here is derived from an EMBL/GenBank/DDBJ whole genome shotgun (WGS) entry which is preliminary data.</text>
</comment>
<evidence type="ECO:0000256" key="5">
    <source>
        <dbReference type="ARBA" id="ARBA00022824"/>
    </source>
</evidence>
<dbReference type="PANTHER" id="PTHR12867">
    <property type="entry name" value="GLYCOSYL TRANSFERASE-RELATED"/>
    <property type="match status" value="1"/>
</dbReference>
<keyword evidence="4 7" id="KW-0808">Transferase</keyword>
<dbReference type="InterPro" id="IPR007235">
    <property type="entry name" value="Glyco_trans_28_C"/>
</dbReference>
<dbReference type="PANTHER" id="PTHR12867:SF6">
    <property type="entry name" value="N-ACETYLGLUCOSAMINYLDIPHOSPHODOLICHOL N-ACETYLGLUCOSAMINYLTRANSFERASE"/>
    <property type="match status" value="1"/>
</dbReference>
<evidence type="ECO:0000259" key="6">
    <source>
        <dbReference type="Pfam" id="PF04101"/>
    </source>
</evidence>
<dbReference type="InterPro" id="IPR039042">
    <property type="entry name" value="Alg13-like"/>
</dbReference>
<sequence>MAAPGRRPRHLPRIRTMNVFVTIGSQEPFARLLTIVDELALHFPALRFTAQTTPGHPFEARHIETLLFIPPAAFRQHLLDADLVVCHAGIGTILNVLELEKPLIVFPRLARHHETRDDHQVATARAFVQQGYLHMAESSEELRARIEDFLQGKLRGSARIRPFASDGLLESLETFIG</sequence>
<comment type="subcellular location">
    <subcellularLocation>
        <location evidence="1">Endoplasmic reticulum</location>
    </subcellularLocation>
</comment>
<dbReference type="GO" id="GO:0006488">
    <property type="term" value="P:dolichol-linked oligosaccharide biosynthetic process"/>
    <property type="evidence" value="ECO:0007669"/>
    <property type="project" value="InterPro"/>
</dbReference>
<accession>A0A4R4E1X9</accession>
<evidence type="ECO:0000256" key="3">
    <source>
        <dbReference type="ARBA" id="ARBA00022676"/>
    </source>
</evidence>
<evidence type="ECO:0000313" key="8">
    <source>
        <dbReference type="Proteomes" id="UP000295164"/>
    </source>
</evidence>
<reference evidence="7 8" key="1">
    <citation type="submission" date="2019-03" db="EMBL/GenBank/DDBJ databases">
        <authorList>
            <person name="Kim M.K.M."/>
        </authorList>
    </citation>
    <scope>NUCLEOTIDE SEQUENCE [LARGE SCALE GENOMIC DNA]</scope>
    <source>
        <strain evidence="7 8">17J68-15</strain>
    </source>
</reference>
<dbReference type="OrthoDB" id="9814973at2"/>
<evidence type="ECO:0000256" key="4">
    <source>
        <dbReference type="ARBA" id="ARBA00022679"/>
    </source>
</evidence>
<proteinExistence type="inferred from homology"/>
<dbReference type="Gene3D" id="3.40.50.2000">
    <property type="entry name" value="Glycogen Phosphorylase B"/>
    <property type="match status" value="1"/>
</dbReference>
<dbReference type="GO" id="GO:0016758">
    <property type="term" value="F:hexosyltransferase activity"/>
    <property type="evidence" value="ECO:0007669"/>
    <property type="project" value="InterPro"/>
</dbReference>
<protein>
    <submittedName>
        <fullName evidence="7">Glucuronosyltransferase</fullName>
    </submittedName>
</protein>
<dbReference type="EMBL" id="SKFH01000023">
    <property type="protein sequence ID" value="TCZ69054.1"/>
    <property type="molecule type" value="Genomic_DNA"/>
</dbReference>
<organism evidence="7 8">
    <name type="scientific">Flaviaesturariibacter aridisoli</name>
    <dbReference type="NCBI Taxonomy" id="2545761"/>
    <lineage>
        <taxon>Bacteria</taxon>
        <taxon>Pseudomonadati</taxon>
        <taxon>Bacteroidota</taxon>
        <taxon>Chitinophagia</taxon>
        <taxon>Chitinophagales</taxon>
        <taxon>Chitinophagaceae</taxon>
        <taxon>Flaviaestuariibacter</taxon>
    </lineage>
</organism>
<dbReference type="Pfam" id="PF04101">
    <property type="entry name" value="Glyco_tran_28_C"/>
    <property type="match status" value="1"/>
</dbReference>
<keyword evidence="3" id="KW-0328">Glycosyltransferase</keyword>
<dbReference type="AlphaFoldDB" id="A0A4R4E1X9"/>
<evidence type="ECO:0000313" key="7">
    <source>
        <dbReference type="EMBL" id="TCZ69054.1"/>
    </source>
</evidence>
<evidence type="ECO:0000256" key="1">
    <source>
        <dbReference type="ARBA" id="ARBA00004240"/>
    </source>
</evidence>
<keyword evidence="5" id="KW-0256">Endoplasmic reticulum</keyword>